<gene>
    <name evidence="1" type="ORF">GCM10009799_41290</name>
</gene>
<name>A0ABN2THA2_9ACTN</name>
<protein>
    <recommendedName>
        <fullName evidence="3">Ethanolamine utilization protein</fullName>
    </recommendedName>
</protein>
<dbReference type="Pfam" id="PF06249">
    <property type="entry name" value="EutQ"/>
    <property type="match status" value="1"/>
</dbReference>
<keyword evidence="2" id="KW-1185">Reference proteome</keyword>
<dbReference type="SUPFAM" id="SSF51182">
    <property type="entry name" value="RmlC-like cupins"/>
    <property type="match status" value="1"/>
</dbReference>
<proteinExistence type="predicted"/>
<evidence type="ECO:0000313" key="1">
    <source>
        <dbReference type="EMBL" id="GAA2009197.1"/>
    </source>
</evidence>
<accession>A0ABN2THA2</accession>
<reference evidence="1 2" key="1">
    <citation type="journal article" date="2019" name="Int. J. Syst. Evol. Microbiol.">
        <title>The Global Catalogue of Microorganisms (GCM) 10K type strain sequencing project: providing services to taxonomists for standard genome sequencing and annotation.</title>
        <authorList>
            <consortium name="The Broad Institute Genomics Platform"/>
            <consortium name="The Broad Institute Genome Sequencing Center for Infectious Disease"/>
            <person name="Wu L."/>
            <person name="Ma J."/>
        </authorList>
    </citation>
    <scope>NUCLEOTIDE SEQUENCE [LARGE SCALE GENOMIC DNA]</scope>
    <source>
        <strain evidence="1 2">JCM 15313</strain>
    </source>
</reference>
<dbReference type="InterPro" id="IPR011051">
    <property type="entry name" value="RmlC_Cupin_sf"/>
</dbReference>
<dbReference type="RefSeq" id="WP_344108932.1">
    <property type="nucleotide sequence ID" value="NZ_BAAAPC010000019.1"/>
</dbReference>
<dbReference type="Proteomes" id="UP001501585">
    <property type="component" value="Unassembled WGS sequence"/>
</dbReference>
<comment type="caution">
    <text evidence="1">The sequence shown here is derived from an EMBL/GenBank/DDBJ whole genome shotgun (WGS) entry which is preliminary data.</text>
</comment>
<evidence type="ECO:0008006" key="3">
    <source>
        <dbReference type="Google" id="ProtNLM"/>
    </source>
</evidence>
<organism evidence="1 2">
    <name type="scientific">Nocardiopsis rhodophaea</name>
    <dbReference type="NCBI Taxonomy" id="280238"/>
    <lineage>
        <taxon>Bacteria</taxon>
        <taxon>Bacillati</taxon>
        <taxon>Actinomycetota</taxon>
        <taxon>Actinomycetes</taxon>
        <taxon>Streptosporangiales</taxon>
        <taxon>Nocardiopsidaceae</taxon>
        <taxon>Nocardiopsis</taxon>
    </lineage>
</organism>
<dbReference type="InterPro" id="IPR014710">
    <property type="entry name" value="RmlC-like_jellyroll"/>
</dbReference>
<dbReference type="Gene3D" id="2.60.120.10">
    <property type="entry name" value="Jelly Rolls"/>
    <property type="match status" value="1"/>
</dbReference>
<sequence length="131" mass="14085">MTISKYTSDNAHWIQFGDAEVFIGDVLTEENSKSMGGGFACFLPEASMTWSPSYDEAIIVLAGKFTVDSKDSSATAGPGEMIWVEAGTSVTFRAGREKVWLAFATYPLWGTTTETQANSSALRPVTSPPSD</sequence>
<evidence type="ECO:0000313" key="2">
    <source>
        <dbReference type="Proteomes" id="UP001501585"/>
    </source>
</evidence>
<dbReference type="InterPro" id="IPR010424">
    <property type="entry name" value="EutQ"/>
</dbReference>
<dbReference type="EMBL" id="BAAAPC010000019">
    <property type="protein sequence ID" value="GAA2009197.1"/>
    <property type="molecule type" value="Genomic_DNA"/>
</dbReference>